<sequence>MPPRDPLGMIMLHRLIIVDSLSLDNSSWAACKGAWYVPVQFFLCGLPGRLQSIYYMHLFSDWPQKSEICPQLSITSS</sequence>
<proteinExistence type="predicted"/>
<evidence type="ECO:0000313" key="1">
    <source>
        <dbReference type="EMBL" id="MBX14259.1"/>
    </source>
</evidence>
<name>A0A2P2L8G8_RHIMU</name>
<dbReference type="AlphaFoldDB" id="A0A2P2L8G8"/>
<accession>A0A2P2L8G8</accession>
<dbReference type="EMBL" id="GGEC01033775">
    <property type="protein sequence ID" value="MBX14259.1"/>
    <property type="molecule type" value="Transcribed_RNA"/>
</dbReference>
<protein>
    <submittedName>
        <fullName evidence="1">Uncharacterized protein MANES_S090300</fullName>
    </submittedName>
</protein>
<reference evidence="1" key="1">
    <citation type="submission" date="2018-02" db="EMBL/GenBank/DDBJ databases">
        <title>Rhizophora mucronata_Transcriptome.</title>
        <authorList>
            <person name="Meera S.P."/>
            <person name="Sreeshan A."/>
            <person name="Augustine A."/>
        </authorList>
    </citation>
    <scope>NUCLEOTIDE SEQUENCE</scope>
    <source>
        <tissue evidence="1">Leaf</tissue>
    </source>
</reference>
<organism evidence="1">
    <name type="scientific">Rhizophora mucronata</name>
    <name type="common">Asiatic mangrove</name>
    <dbReference type="NCBI Taxonomy" id="61149"/>
    <lineage>
        <taxon>Eukaryota</taxon>
        <taxon>Viridiplantae</taxon>
        <taxon>Streptophyta</taxon>
        <taxon>Embryophyta</taxon>
        <taxon>Tracheophyta</taxon>
        <taxon>Spermatophyta</taxon>
        <taxon>Magnoliopsida</taxon>
        <taxon>eudicotyledons</taxon>
        <taxon>Gunneridae</taxon>
        <taxon>Pentapetalae</taxon>
        <taxon>rosids</taxon>
        <taxon>fabids</taxon>
        <taxon>Malpighiales</taxon>
        <taxon>Rhizophoraceae</taxon>
        <taxon>Rhizophora</taxon>
    </lineage>
</organism>